<gene>
    <name evidence="3" type="ORF">LWI29_001997</name>
</gene>
<proteinExistence type="predicted"/>
<dbReference type="InterPro" id="IPR012317">
    <property type="entry name" value="Poly(ADP-ribose)pol_cat_dom"/>
</dbReference>
<dbReference type="SUPFAM" id="SSF56399">
    <property type="entry name" value="ADP-ribosylation"/>
    <property type="match status" value="2"/>
</dbReference>
<dbReference type="PANTHER" id="PTHR32263:SF14">
    <property type="entry name" value="INACTIVE POLY [ADP-RIBOSE] POLYMERASE SRO2-RELATED"/>
    <property type="match status" value="1"/>
</dbReference>
<evidence type="ECO:0000313" key="3">
    <source>
        <dbReference type="EMBL" id="KAK0573024.1"/>
    </source>
</evidence>
<dbReference type="PANTHER" id="PTHR32263">
    <property type="entry name" value="INACTIVE POLY [ADP-RIBOSE] POLYMERASE SRO4-RELATED"/>
    <property type="match status" value="1"/>
</dbReference>
<dbReference type="InterPro" id="IPR044964">
    <property type="entry name" value="RCD1/SRO1-5"/>
</dbReference>
<keyword evidence="1" id="KW-0808">Transferase</keyword>
<reference evidence="3" key="1">
    <citation type="journal article" date="2022" name="Plant J.">
        <title>Strategies of tolerance reflected in two North American maple genomes.</title>
        <authorList>
            <person name="McEvoy S.L."/>
            <person name="Sezen U.U."/>
            <person name="Trouern-Trend A."/>
            <person name="McMahon S.M."/>
            <person name="Schaberg P.G."/>
            <person name="Yang J."/>
            <person name="Wegrzyn J.L."/>
            <person name="Swenson N.G."/>
        </authorList>
    </citation>
    <scope>NUCLEOTIDE SEQUENCE</scope>
    <source>
        <strain evidence="3">NS2018</strain>
    </source>
</reference>
<evidence type="ECO:0000313" key="4">
    <source>
        <dbReference type="Proteomes" id="UP001168877"/>
    </source>
</evidence>
<comment type="caution">
    <text evidence="3">The sequence shown here is derived from an EMBL/GenBank/DDBJ whole genome shotgun (WGS) entry which is preliminary data.</text>
</comment>
<name>A0AA39UND4_ACESA</name>
<organism evidence="3 4">
    <name type="scientific">Acer saccharum</name>
    <name type="common">Sugar maple</name>
    <dbReference type="NCBI Taxonomy" id="4024"/>
    <lineage>
        <taxon>Eukaryota</taxon>
        <taxon>Viridiplantae</taxon>
        <taxon>Streptophyta</taxon>
        <taxon>Embryophyta</taxon>
        <taxon>Tracheophyta</taxon>
        <taxon>Spermatophyta</taxon>
        <taxon>Magnoliopsida</taxon>
        <taxon>eudicotyledons</taxon>
        <taxon>Gunneridae</taxon>
        <taxon>Pentapetalae</taxon>
        <taxon>rosids</taxon>
        <taxon>malvids</taxon>
        <taxon>Sapindales</taxon>
        <taxon>Sapindaceae</taxon>
        <taxon>Hippocastanoideae</taxon>
        <taxon>Acereae</taxon>
        <taxon>Acer</taxon>
    </lineage>
</organism>
<dbReference type="Proteomes" id="UP001168877">
    <property type="component" value="Unassembled WGS sequence"/>
</dbReference>
<dbReference type="EC" id="2.4.2.-" evidence="1"/>
<keyword evidence="1" id="KW-0520">NAD</keyword>
<feature type="domain" description="PARP catalytic" evidence="2">
    <location>
        <begin position="388"/>
        <end position="614"/>
    </location>
</feature>
<dbReference type="PROSITE" id="PS51059">
    <property type="entry name" value="PARP_CATALYTIC"/>
    <property type="match status" value="2"/>
</dbReference>
<feature type="domain" description="PARP catalytic" evidence="2">
    <location>
        <begin position="108"/>
        <end position="332"/>
    </location>
</feature>
<reference evidence="3" key="2">
    <citation type="submission" date="2023-06" db="EMBL/GenBank/DDBJ databases">
        <authorList>
            <person name="Swenson N.G."/>
            <person name="Wegrzyn J.L."/>
            <person name="Mcevoy S.L."/>
        </authorList>
    </citation>
    <scope>NUCLEOTIDE SEQUENCE</scope>
    <source>
        <strain evidence="3">NS2018</strain>
        <tissue evidence="3">Leaf</tissue>
    </source>
</reference>
<dbReference type="Pfam" id="PF00644">
    <property type="entry name" value="PARP"/>
    <property type="match status" value="1"/>
</dbReference>
<protein>
    <recommendedName>
        <fullName evidence="1">Poly [ADP-ribose] polymerase</fullName>
        <shortName evidence="1">PARP</shortName>
        <ecNumber evidence="1">2.4.2.-</ecNumber>
    </recommendedName>
</protein>
<sequence>MCHSFQESNVMVPGDWELDGISLGGQFEYFGQLTSFLVRSILLFKSRDVLVPSDWELDGIVHGNLVADGFSFGDHERMEPVNNEEQVTVDIDYNEIPVAADDDSVTNEPTDARFRIFTDNGMMKSEETTNNYNVVKDSFLLGMGPLAEETLIVAIHKNNSSTVTGEARLSSFQIFQEAMARKFPGGDANVRYAWYGIAKDEIREILCHGFSRIGKAAGNGEKYGHGLHLSNSKFSIDSVLSSEVDENGLRHVLLCRVILGNVETVPAGSNQFYPSVKDYDSGVDNLGLPSRYIVWSCSMNSHIYFTDIVSFKFPCYEEASTSTSAPPSSPLLRISTIVKIFSMYLDPLKMTLIYGFRNDLQMDPGNSGEQVTIDINYDEIPEADESNSDLDARFRFFTDNGMFKTDEASNDYNAVKNSFLFGMGLLADQTRIVCIHKNLSSSLTGKARLNSFKIFQEAMARKCGGSSDANVRYAWYGAAKDEVREILRHGFSRLDKAAGNGETYGHGVHLSNSKFSMDSVLSSEMDENGLRHVLLCRVILGKMETVPSGSNQFHPSVKDYDSGVDNLAAPRRYIVWGCSMNSHIFVSHVVSFRFPCYEGSTSTTVPSSLLKVSTIVKILPIFLDPPKMALIYGFINDHQANRISWSEFKQKMAEVSGGKLFSTILKLRGHD</sequence>
<keyword evidence="1" id="KW-0328">Glycosyltransferase</keyword>
<evidence type="ECO:0000256" key="1">
    <source>
        <dbReference type="RuleBase" id="RU362114"/>
    </source>
</evidence>
<keyword evidence="4" id="KW-1185">Reference proteome</keyword>
<dbReference type="GO" id="GO:0003950">
    <property type="term" value="F:NAD+ poly-ADP-ribosyltransferase activity"/>
    <property type="evidence" value="ECO:0007669"/>
    <property type="project" value="UniProtKB-UniRule"/>
</dbReference>
<dbReference type="EMBL" id="JAUESC010000387">
    <property type="protein sequence ID" value="KAK0573024.1"/>
    <property type="molecule type" value="Genomic_DNA"/>
</dbReference>
<evidence type="ECO:0000259" key="2">
    <source>
        <dbReference type="PROSITE" id="PS51059"/>
    </source>
</evidence>
<accession>A0AA39UND4</accession>
<dbReference type="Gene3D" id="3.90.228.10">
    <property type="match status" value="2"/>
</dbReference>
<dbReference type="AlphaFoldDB" id="A0AA39UND4"/>